<keyword evidence="3 7" id="KW-0479">Metal-binding</keyword>
<feature type="domain" description="Endonuclease/exonuclease/phosphatase" evidence="9">
    <location>
        <begin position="9"/>
        <end position="258"/>
    </location>
</feature>
<dbReference type="GO" id="GO:0046872">
    <property type="term" value="F:metal ion binding"/>
    <property type="evidence" value="ECO:0007669"/>
    <property type="project" value="UniProtKB-KW"/>
</dbReference>
<dbReference type="RefSeq" id="WP_119335240.1">
    <property type="nucleotide sequence ID" value="NZ_AP018558.1"/>
</dbReference>
<dbReference type="SUPFAM" id="SSF56219">
    <property type="entry name" value="DNase I-like"/>
    <property type="match status" value="1"/>
</dbReference>
<feature type="binding site" evidence="7">
    <location>
        <position position="158"/>
    </location>
    <ligand>
        <name>Mg(2+)</name>
        <dbReference type="ChEBI" id="CHEBI:18420"/>
        <label>1</label>
    </ligand>
</feature>
<dbReference type="KEGG" id="htl:HPTL_1245"/>
<gene>
    <name evidence="10" type="ORF">HPTL_1245</name>
</gene>
<dbReference type="InterPro" id="IPR037493">
    <property type="entry name" value="ExoIII-like"/>
</dbReference>
<feature type="binding site" evidence="7">
    <location>
        <position position="160"/>
    </location>
    <ligand>
        <name>Mg(2+)</name>
        <dbReference type="ChEBI" id="CHEBI:18420"/>
        <label>1</label>
    </ligand>
</feature>
<dbReference type="InterPro" id="IPR005135">
    <property type="entry name" value="Endo/exonuclease/phosphatase"/>
</dbReference>
<dbReference type="InterPro" id="IPR020848">
    <property type="entry name" value="AP_endonuclease_F1_CS"/>
</dbReference>
<dbReference type="PROSITE" id="PS51435">
    <property type="entry name" value="AP_NUCLEASE_F1_4"/>
    <property type="match status" value="1"/>
</dbReference>
<feature type="binding site" evidence="7">
    <location>
        <position position="258"/>
    </location>
    <ligand>
        <name>Mg(2+)</name>
        <dbReference type="ChEBI" id="CHEBI:18420"/>
        <label>1</label>
    </ligand>
</feature>
<comment type="similarity">
    <text evidence="2">Belongs to the DNA repair enzymes AP/ExoA family.</text>
</comment>
<proteinExistence type="inferred from homology"/>
<evidence type="ECO:0000256" key="4">
    <source>
        <dbReference type="ARBA" id="ARBA00022801"/>
    </source>
</evidence>
<evidence type="ECO:0000313" key="11">
    <source>
        <dbReference type="Proteomes" id="UP000262004"/>
    </source>
</evidence>
<name>A0A2Z6DYU6_HYDTE</name>
<evidence type="ECO:0000256" key="2">
    <source>
        <dbReference type="ARBA" id="ARBA00007092"/>
    </source>
</evidence>
<dbReference type="Proteomes" id="UP000262004">
    <property type="component" value="Chromosome"/>
</dbReference>
<evidence type="ECO:0000256" key="5">
    <source>
        <dbReference type="ARBA" id="ARBA00022842"/>
    </source>
</evidence>
<dbReference type="GO" id="GO:0006281">
    <property type="term" value="P:DNA repair"/>
    <property type="evidence" value="ECO:0007669"/>
    <property type="project" value="InterPro"/>
</dbReference>
<evidence type="ECO:0000259" key="9">
    <source>
        <dbReference type="Pfam" id="PF03372"/>
    </source>
</evidence>
<dbReference type="InterPro" id="IPR004808">
    <property type="entry name" value="AP_endonuc_1"/>
</dbReference>
<organism evidence="10 11">
    <name type="scientific">Hydrogenophilus thermoluteolus</name>
    <name type="common">Pseudomonas hydrogenothermophila</name>
    <dbReference type="NCBI Taxonomy" id="297"/>
    <lineage>
        <taxon>Bacteria</taxon>
        <taxon>Pseudomonadati</taxon>
        <taxon>Pseudomonadota</taxon>
        <taxon>Hydrogenophilia</taxon>
        <taxon>Hydrogenophilales</taxon>
        <taxon>Hydrogenophilaceae</taxon>
        <taxon>Hydrogenophilus</taxon>
    </lineage>
</organism>
<evidence type="ECO:0000313" key="10">
    <source>
        <dbReference type="EMBL" id="BBD77509.1"/>
    </source>
</evidence>
<dbReference type="CDD" id="cd09086">
    <property type="entry name" value="ExoIII-like_AP-endo"/>
    <property type="match status" value="1"/>
</dbReference>
<feature type="binding site" evidence="7">
    <location>
        <position position="12"/>
    </location>
    <ligand>
        <name>Mg(2+)</name>
        <dbReference type="ChEBI" id="CHEBI:18420"/>
        <label>1</label>
    </ligand>
</feature>
<feature type="site" description="Transition state stabilizer" evidence="8">
    <location>
        <position position="160"/>
    </location>
</feature>
<keyword evidence="11" id="KW-1185">Reference proteome</keyword>
<feature type="site" description="Interaction with DNA substrate" evidence="8">
    <location>
        <position position="258"/>
    </location>
</feature>
<dbReference type="PANTHER" id="PTHR43250:SF2">
    <property type="entry name" value="EXODEOXYRIBONUCLEASE III"/>
    <property type="match status" value="1"/>
</dbReference>
<evidence type="ECO:0000256" key="1">
    <source>
        <dbReference type="ARBA" id="ARBA00001936"/>
    </source>
</evidence>
<feature type="binding site" evidence="7">
    <location>
        <position position="257"/>
    </location>
    <ligand>
        <name>Mg(2+)</name>
        <dbReference type="ChEBI" id="CHEBI:18420"/>
        <label>1</label>
    </ligand>
</feature>
<accession>A0A2Z6DYU6</accession>
<protein>
    <submittedName>
        <fullName evidence="10">Exodeoxyribonuclease III</fullName>
    </submittedName>
</protein>
<dbReference type="Gene3D" id="3.60.10.10">
    <property type="entry name" value="Endonuclease/exonuclease/phosphatase"/>
    <property type="match status" value="1"/>
</dbReference>
<dbReference type="InterPro" id="IPR036691">
    <property type="entry name" value="Endo/exonu/phosph_ase_sf"/>
</dbReference>
<feature type="active site" evidence="6">
    <location>
        <position position="117"/>
    </location>
</feature>
<dbReference type="Pfam" id="PF03372">
    <property type="entry name" value="Exo_endo_phos"/>
    <property type="match status" value="1"/>
</dbReference>
<feature type="binding site" evidence="7">
    <location>
        <position position="39"/>
    </location>
    <ligand>
        <name>Mg(2+)</name>
        <dbReference type="ChEBI" id="CHEBI:18420"/>
        <label>1</label>
    </ligand>
</feature>
<keyword evidence="4" id="KW-0378">Hydrolase</keyword>
<comment type="cofactor">
    <cofactor evidence="7">
        <name>Mg(2+)</name>
        <dbReference type="ChEBI" id="CHEBI:18420"/>
    </cofactor>
    <cofactor evidence="7">
        <name>Mn(2+)</name>
        <dbReference type="ChEBI" id="CHEBI:29035"/>
    </cofactor>
    <text evidence="7">Probably binds two magnesium or manganese ions per subunit.</text>
</comment>
<dbReference type="GO" id="GO:0008311">
    <property type="term" value="F:double-stranded DNA 3'-5' DNA exonuclease activity"/>
    <property type="evidence" value="ECO:0007669"/>
    <property type="project" value="InterPro"/>
</dbReference>
<sequence>MSCDANRFVTWNVNSLKVRLPHVLRYLDEKRPTLVALQELKCVTEQVPTEPFAERGYQILAFGQPTYNGVALIAPNEWQAQEVHRGIPGFADDAARLLAVEWRIPAQTRPLWTVSAYFPNGQAVGSEKFAYKLRWIEALTAWLAALDPQRQAIFVMGDANIAPEARDAHPSWPEESIHVSSAERAAWAELVAQGFTDAVRICHPEEVLYSWWDYRQGAFRRNIGLRIDHILVSAPLARCVIAAGVDREPRTWQRPSDHAPVWVEWLPPTNMATQSSNSV</sequence>
<dbReference type="OrthoDB" id="9803914at2"/>
<evidence type="ECO:0000256" key="3">
    <source>
        <dbReference type="ARBA" id="ARBA00022723"/>
    </source>
</evidence>
<keyword evidence="7" id="KW-0464">Manganese</keyword>
<dbReference type="NCBIfam" id="TIGR00633">
    <property type="entry name" value="xth"/>
    <property type="match status" value="1"/>
</dbReference>
<dbReference type="PROSITE" id="PS00728">
    <property type="entry name" value="AP_NUCLEASE_F1_3"/>
    <property type="match status" value="1"/>
</dbReference>
<feature type="active site" description="Proton donor/acceptor" evidence="6">
    <location>
        <position position="158"/>
    </location>
</feature>
<reference evidence="10 11" key="1">
    <citation type="submission" date="2018-04" db="EMBL/GenBank/DDBJ databases">
        <title>Complete genome sequence of Hydrogenophilus thermoluteolus TH-1.</title>
        <authorList>
            <person name="Arai H."/>
        </authorList>
    </citation>
    <scope>NUCLEOTIDE SEQUENCE [LARGE SCALE GENOMIC DNA]</scope>
    <source>
        <strain evidence="10 11">TH-1</strain>
    </source>
</reference>
<feature type="site" description="Important for catalytic activity" evidence="8">
    <location>
        <position position="228"/>
    </location>
</feature>
<dbReference type="PANTHER" id="PTHR43250">
    <property type="entry name" value="EXODEOXYRIBONUCLEASE III"/>
    <property type="match status" value="1"/>
</dbReference>
<evidence type="ECO:0000256" key="8">
    <source>
        <dbReference type="PIRSR" id="PIRSR604808-3"/>
    </source>
</evidence>
<dbReference type="EMBL" id="AP018558">
    <property type="protein sequence ID" value="BBD77509.1"/>
    <property type="molecule type" value="Genomic_DNA"/>
</dbReference>
<dbReference type="AlphaFoldDB" id="A0A2Z6DYU6"/>
<dbReference type="GO" id="GO:0003677">
    <property type="term" value="F:DNA binding"/>
    <property type="evidence" value="ECO:0007669"/>
    <property type="project" value="InterPro"/>
</dbReference>
<keyword evidence="5 7" id="KW-0460">Magnesium</keyword>
<evidence type="ECO:0000256" key="6">
    <source>
        <dbReference type="PIRSR" id="PIRSR604808-1"/>
    </source>
</evidence>
<evidence type="ECO:0000256" key="7">
    <source>
        <dbReference type="PIRSR" id="PIRSR604808-2"/>
    </source>
</evidence>
<feature type="active site" description="Proton acceptor" evidence="6">
    <location>
        <position position="258"/>
    </location>
</feature>
<comment type="cofactor">
    <cofactor evidence="1">
        <name>Mn(2+)</name>
        <dbReference type="ChEBI" id="CHEBI:29035"/>
    </cofactor>
</comment>
<dbReference type="NCBIfam" id="TIGR00195">
    <property type="entry name" value="exoDNase_III"/>
    <property type="match status" value="1"/>
</dbReference>
<dbReference type="GO" id="GO:0004519">
    <property type="term" value="F:endonuclease activity"/>
    <property type="evidence" value="ECO:0007669"/>
    <property type="project" value="InterPro"/>
</dbReference>